<name>A0A224XYJ9_9HEMI</name>
<dbReference type="EMBL" id="GFTR01001328">
    <property type="protein sequence ID" value="JAW15098.1"/>
    <property type="molecule type" value="Transcribed_RNA"/>
</dbReference>
<proteinExistence type="predicted"/>
<protein>
    <submittedName>
        <fullName evidence="1">Uncharacterized protein</fullName>
    </submittedName>
</protein>
<dbReference type="AlphaFoldDB" id="A0A224XYJ9"/>
<accession>A0A224XYJ9</accession>
<sequence length="92" mass="9638">MKSKAFLILPTVCGSFFGRPRASVVAPHSCEEVVGLQNACLYIHSASSSNSSEPSGTDVTGTSRNCIRSGMSVFLIVLSKSVKCPRLSSLGS</sequence>
<reference evidence="1" key="1">
    <citation type="journal article" date="2018" name="PLoS Negl. Trop. Dis.">
        <title>An insight into the salivary gland and fat body transcriptome of Panstrongylus lignarius (Hemiptera: Heteroptera), the main vector of Chagas disease in Peru.</title>
        <authorList>
            <person name="Nevoa J.C."/>
            <person name="Mendes M.T."/>
            <person name="da Silva M.V."/>
            <person name="Soares S.C."/>
            <person name="Oliveira C.J.F."/>
            <person name="Ribeiro J.M.C."/>
        </authorList>
    </citation>
    <scope>NUCLEOTIDE SEQUENCE</scope>
</reference>
<evidence type="ECO:0000313" key="1">
    <source>
        <dbReference type="EMBL" id="JAW15098.1"/>
    </source>
</evidence>
<organism evidence="1">
    <name type="scientific">Panstrongylus lignarius</name>
    <dbReference type="NCBI Taxonomy" id="156445"/>
    <lineage>
        <taxon>Eukaryota</taxon>
        <taxon>Metazoa</taxon>
        <taxon>Ecdysozoa</taxon>
        <taxon>Arthropoda</taxon>
        <taxon>Hexapoda</taxon>
        <taxon>Insecta</taxon>
        <taxon>Pterygota</taxon>
        <taxon>Neoptera</taxon>
        <taxon>Paraneoptera</taxon>
        <taxon>Hemiptera</taxon>
        <taxon>Heteroptera</taxon>
        <taxon>Panheteroptera</taxon>
        <taxon>Cimicomorpha</taxon>
        <taxon>Reduviidae</taxon>
        <taxon>Triatominae</taxon>
        <taxon>Panstrongylus</taxon>
    </lineage>
</organism>